<evidence type="ECO:0000256" key="7">
    <source>
        <dbReference type="RuleBase" id="RU003331"/>
    </source>
</evidence>
<dbReference type="InterPro" id="IPR000850">
    <property type="entry name" value="Adenylat/UMP-CMP_kin"/>
</dbReference>
<feature type="binding site" evidence="5">
    <location>
        <begin position="11"/>
        <end position="16"/>
    </location>
    <ligand>
        <name>ATP</name>
        <dbReference type="ChEBI" id="CHEBI:30616"/>
    </ligand>
</feature>
<comment type="caution">
    <text evidence="5">Lacks conserved residue(s) required for the propagation of feature annotation.</text>
</comment>
<dbReference type="EMBL" id="FXTB01000011">
    <property type="protein sequence ID" value="SMO87210.1"/>
    <property type="molecule type" value="Genomic_DNA"/>
</dbReference>
<dbReference type="RefSeq" id="WP_142534473.1">
    <property type="nucleotide sequence ID" value="NZ_FXTB01000011.1"/>
</dbReference>
<evidence type="ECO:0000256" key="1">
    <source>
        <dbReference type="ARBA" id="ARBA00022679"/>
    </source>
</evidence>
<feature type="region of interest" description="NMP" evidence="5">
    <location>
        <begin position="31"/>
        <end position="60"/>
    </location>
</feature>
<evidence type="ECO:0000313" key="9">
    <source>
        <dbReference type="Proteomes" id="UP000319040"/>
    </source>
</evidence>
<dbReference type="GO" id="GO:0004017">
    <property type="term" value="F:AMP kinase activity"/>
    <property type="evidence" value="ECO:0007669"/>
    <property type="project" value="UniProtKB-UniRule"/>
</dbReference>
<dbReference type="Proteomes" id="UP000319040">
    <property type="component" value="Unassembled WGS sequence"/>
</dbReference>
<keyword evidence="2 5" id="KW-0545">Nucleotide biosynthesis</keyword>
<dbReference type="Gene3D" id="3.40.50.300">
    <property type="entry name" value="P-loop containing nucleotide triphosphate hydrolases"/>
    <property type="match status" value="1"/>
</dbReference>
<dbReference type="Pfam" id="PF00406">
    <property type="entry name" value="ADK"/>
    <property type="match status" value="1"/>
</dbReference>
<keyword evidence="9" id="KW-1185">Reference proteome</keyword>
<dbReference type="NCBIfam" id="NF011105">
    <property type="entry name" value="PRK14532.1"/>
    <property type="match status" value="1"/>
</dbReference>
<dbReference type="PRINTS" id="PR00094">
    <property type="entry name" value="ADENYLTKNASE"/>
</dbReference>
<comment type="function">
    <text evidence="5">Catalyzes the reversible transfer of the terminal phosphate group between ATP and AMP. Plays an important role in cellular energy homeostasis and in adenine nucleotide metabolism.</text>
</comment>
<feature type="binding site" evidence="5">
    <location>
        <position position="145"/>
    </location>
    <ligand>
        <name>AMP</name>
        <dbReference type="ChEBI" id="CHEBI:456215"/>
    </ligand>
</feature>
<feature type="binding site" evidence="5">
    <location>
        <position position="93"/>
    </location>
    <ligand>
        <name>AMP</name>
        <dbReference type="ChEBI" id="CHEBI:456215"/>
    </ligand>
</feature>
<sequence>MLNVVIFGPPGSGKGTQSENIIKKYNLAHISTGDLLRAEISGHTQLGIIAKSYIDKGELVPDDTIIGMIDTKIESLTHTNGVIFDGFPRTEAQATALDELLNEHKTKVSVMVNLEVPKEELVQRLLKRGEVSGRSDDNLETIEKRIAVYEKQTKPVIDFYKSKGVYKAIKGVGAVESIFESIAEAIDSAR</sequence>
<dbReference type="NCBIfam" id="NF001381">
    <property type="entry name" value="PRK00279.1-3"/>
    <property type="match status" value="1"/>
</dbReference>
<keyword evidence="3 5" id="KW-0547">Nucleotide-binding</keyword>
<evidence type="ECO:0000256" key="3">
    <source>
        <dbReference type="ARBA" id="ARBA00022741"/>
    </source>
</evidence>
<evidence type="ECO:0000313" key="8">
    <source>
        <dbReference type="EMBL" id="SMO87210.1"/>
    </source>
</evidence>
<keyword evidence="4 5" id="KW-0418">Kinase</keyword>
<keyword evidence="5" id="KW-0963">Cytoplasm</keyword>
<dbReference type="NCBIfam" id="NF011101">
    <property type="entry name" value="PRK14528.1"/>
    <property type="match status" value="1"/>
</dbReference>
<comment type="subunit">
    <text evidence="5 7">Monomer.</text>
</comment>
<dbReference type="HAMAP" id="MF_00235">
    <property type="entry name" value="Adenylate_kinase_Adk"/>
    <property type="match status" value="1"/>
</dbReference>
<comment type="subcellular location">
    <subcellularLocation>
        <location evidence="5 7">Cytoplasm</location>
    </subcellularLocation>
</comment>
<dbReference type="InterPro" id="IPR033690">
    <property type="entry name" value="Adenylat_kinase_CS"/>
</dbReference>
<proteinExistence type="inferred from homology"/>
<comment type="catalytic activity">
    <reaction evidence="5 7">
        <text>AMP + ATP = 2 ADP</text>
        <dbReference type="Rhea" id="RHEA:12973"/>
        <dbReference type="ChEBI" id="CHEBI:30616"/>
        <dbReference type="ChEBI" id="CHEBI:456215"/>
        <dbReference type="ChEBI" id="CHEBI:456216"/>
        <dbReference type="EC" id="2.7.4.3"/>
    </reaction>
</comment>
<feature type="binding site" evidence="5">
    <location>
        <position position="32"/>
    </location>
    <ligand>
        <name>AMP</name>
        <dbReference type="ChEBI" id="CHEBI:456215"/>
    </ligand>
</feature>
<dbReference type="AlphaFoldDB" id="A0A521EVT9"/>
<reference evidence="8 9" key="1">
    <citation type="submission" date="2017-05" db="EMBL/GenBank/DDBJ databases">
        <authorList>
            <person name="Varghese N."/>
            <person name="Submissions S."/>
        </authorList>
    </citation>
    <scope>NUCLEOTIDE SEQUENCE [LARGE SCALE GENOMIC DNA]</scope>
    <source>
        <strain evidence="8 9">DSM 27040</strain>
    </source>
</reference>
<dbReference type="SUPFAM" id="SSF52540">
    <property type="entry name" value="P-loop containing nucleoside triphosphate hydrolases"/>
    <property type="match status" value="1"/>
</dbReference>
<dbReference type="PANTHER" id="PTHR23359">
    <property type="entry name" value="NUCLEOTIDE KINASE"/>
    <property type="match status" value="1"/>
</dbReference>
<dbReference type="PROSITE" id="PS00113">
    <property type="entry name" value="ADENYLATE_KINASE"/>
    <property type="match status" value="1"/>
</dbReference>
<dbReference type="NCBIfam" id="NF011104">
    <property type="entry name" value="PRK14531.1"/>
    <property type="match status" value="1"/>
</dbReference>
<name>A0A521EVT9_SACCC</name>
<comment type="domain">
    <text evidence="5">Consists of three domains, a large central CORE domain and two small peripheral domains, NMPbind and LID, which undergo movements during catalysis. The LID domain closes over the site of phosphoryl transfer upon ATP binding. Assembling and dissambling the active center during each catalytic cycle provides an effective means to prevent ATP hydrolysis.</text>
</comment>
<dbReference type="OrthoDB" id="9805030at2"/>
<evidence type="ECO:0000256" key="5">
    <source>
        <dbReference type="HAMAP-Rule" id="MF_00235"/>
    </source>
</evidence>
<keyword evidence="1 5" id="KW-0808">Transferase</keyword>
<dbReference type="UniPathway" id="UPA00588">
    <property type="reaction ID" value="UER00649"/>
</dbReference>
<feature type="binding site" evidence="5">
    <location>
        <position position="37"/>
    </location>
    <ligand>
        <name>AMP</name>
        <dbReference type="ChEBI" id="CHEBI:456215"/>
    </ligand>
</feature>
<feature type="binding site" evidence="5">
    <location>
        <position position="173"/>
    </location>
    <ligand>
        <name>ATP</name>
        <dbReference type="ChEBI" id="CHEBI:30616"/>
    </ligand>
</feature>
<evidence type="ECO:0000256" key="2">
    <source>
        <dbReference type="ARBA" id="ARBA00022727"/>
    </source>
</evidence>
<keyword evidence="5 7" id="KW-0067">ATP-binding</keyword>
<dbReference type="GO" id="GO:0044209">
    <property type="term" value="P:AMP salvage"/>
    <property type="evidence" value="ECO:0007669"/>
    <property type="project" value="UniProtKB-UniRule"/>
</dbReference>
<dbReference type="GO" id="GO:0005737">
    <property type="term" value="C:cytoplasm"/>
    <property type="evidence" value="ECO:0007669"/>
    <property type="project" value="UniProtKB-SubCell"/>
</dbReference>
<dbReference type="GO" id="GO:0005524">
    <property type="term" value="F:ATP binding"/>
    <property type="evidence" value="ECO:0007669"/>
    <property type="project" value="UniProtKB-UniRule"/>
</dbReference>
<dbReference type="EC" id="2.7.4.3" evidence="5 7"/>
<feature type="binding site" evidence="5">
    <location>
        <position position="128"/>
    </location>
    <ligand>
        <name>ATP</name>
        <dbReference type="ChEBI" id="CHEBI:30616"/>
    </ligand>
</feature>
<dbReference type="NCBIfam" id="NF011100">
    <property type="entry name" value="PRK14527.1"/>
    <property type="match status" value="1"/>
</dbReference>
<organism evidence="8 9">
    <name type="scientific">Saccharicrinis carchari</name>
    <dbReference type="NCBI Taxonomy" id="1168039"/>
    <lineage>
        <taxon>Bacteria</taxon>
        <taxon>Pseudomonadati</taxon>
        <taxon>Bacteroidota</taxon>
        <taxon>Bacteroidia</taxon>
        <taxon>Marinilabiliales</taxon>
        <taxon>Marinilabiliaceae</taxon>
        <taxon>Saccharicrinis</taxon>
    </lineage>
</organism>
<feature type="binding site" evidence="5">
    <location>
        <position position="134"/>
    </location>
    <ligand>
        <name>AMP</name>
        <dbReference type="ChEBI" id="CHEBI:456215"/>
    </ligand>
</feature>
<comment type="similarity">
    <text evidence="5 6">Belongs to the adenylate kinase family.</text>
</comment>
<feature type="binding site" evidence="5">
    <location>
        <begin position="58"/>
        <end position="60"/>
    </location>
    <ligand>
        <name>AMP</name>
        <dbReference type="ChEBI" id="CHEBI:456215"/>
    </ligand>
</feature>
<dbReference type="CDD" id="cd01428">
    <property type="entry name" value="ADK"/>
    <property type="match status" value="1"/>
</dbReference>
<gene>
    <name evidence="5" type="primary">adk</name>
    <name evidence="8" type="ORF">SAMN06265379_11125</name>
</gene>
<evidence type="ECO:0000256" key="4">
    <source>
        <dbReference type="ARBA" id="ARBA00022777"/>
    </source>
</evidence>
<feature type="binding site" evidence="5">
    <location>
        <begin position="86"/>
        <end position="89"/>
    </location>
    <ligand>
        <name>AMP</name>
        <dbReference type="ChEBI" id="CHEBI:456215"/>
    </ligand>
</feature>
<dbReference type="InterPro" id="IPR027417">
    <property type="entry name" value="P-loop_NTPase"/>
</dbReference>
<comment type="pathway">
    <text evidence="5">Purine metabolism; AMP biosynthesis via salvage pathway; AMP from ADP: step 1/1.</text>
</comment>
<evidence type="ECO:0000256" key="6">
    <source>
        <dbReference type="RuleBase" id="RU003330"/>
    </source>
</evidence>
<protein>
    <recommendedName>
        <fullName evidence="5 7">Adenylate kinase</fullName>
        <shortName evidence="5">AK</shortName>
        <ecNumber evidence="5 7">2.7.4.3</ecNumber>
    </recommendedName>
    <alternativeName>
        <fullName evidence="5">ATP-AMP transphosphorylase</fullName>
    </alternativeName>
    <alternativeName>
        <fullName evidence="5">ATP:AMP phosphotransferase</fullName>
    </alternativeName>
    <alternativeName>
        <fullName evidence="5">Adenylate monophosphate kinase</fullName>
    </alternativeName>
</protein>
<accession>A0A521EVT9</accession>